<protein>
    <recommendedName>
        <fullName evidence="4">EF-hand domain-containing protein</fullName>
    </recommendedName>
</protein>
<organism evidence="2 3">
    <name type="scientific">Streptomonospora algeriensis</name>
    <dbReference type="NCBI Taxonomy" id="995084"/>
    <lineage>
        <taxon>Bacteria</taxon>
        <taxon>Bacillati</taxon>
        <taxon>Actinomycetota</taxon>
        <taxon>Actinomycetes</taxon>
        <taxon>Streptosporangiales</taxon>
        <taxon>Nocardiopsidaceae</taxon>
        <taxon>Streptomonospora</taxon>
    </lineage>
</organism>
<evidence type="ECO:0000313" key="3">
    <source>
        <dbReference type="Proteomes" id="UP001596956"/>
    </source>
</evidence>
<feature type="region of interest" description="Disordered" evidence="1">
    <location>
        <begin position="30"/>
        <end position="131"/>
    </location>
</feature>
<evidence type="ECO:0000256" key="1">
    <source>
        <dbReference type="SAM" id="MobiDB-lite"/>
    </source>
</evidence>
<feature type="compositionally biased region" description="Gly residues" evidence="1">
    <location>
        <begin position="45"/>
        <end position="60"/>
    </location>
</feature>
<evidence type="ECO:0000313" key="2">
    <source>
        <dbReference type="EMBL" id="MFD0800015.1"/>
    </source>
</evidence>
<accession>A0ABW3BA87</accession>
<gene>
    <name evidence="2" type="ORF">ACFQZU_01610</name>
</gene>
<feature type="compositionally biased region" description="Basic and acidic residues" evidence="1">
    <location>
        <begin position="93"/>
        <end position="131"/>
    </location>
</feature>
<comment type="caution">
    <text evidence="2">The sequence shown here is derived from an EMBL/GenBank/DDBJ whole genome shotgun (WGS) entry which is preliminary data.</text>
</comment>
<name>A0ABW3BA87_9ACTN</name>
<feature type="compositionally biased region" description="Acidic residues" evidence="1">
    <location>
        <begin position="62"/>
        <end position="78"/>
    </location>
</feature>
<dbReference type="Proteomes" id="UP001596956">
    <property type="component" value="Unassembled WGS sequence"/>
</dbReference>
<keyword evidence="3" id="KW-1185">Reference proteome</keyword>
<feature type="region of interest" description="Disordered" evidence="1">
    <location>
        <begin position="206"/>
        <end position="237"/>
    </location>
</feature>
<proteinExistence type="predicted"/>
<dbReference type="EMBL" id="JBHTHR010000016">
    <property type="protein sequence ID" value="MFD0800015.1"/>
    <property type="molecule type" value="Genomic_DNA"/>
</dbReference>
<evidence type="ECO:0008006" key="4">
    <source>
        <dbReference type="Google" id="ProtNLM"/>
    </source>
</evidence>
<sequence>MHDTTIELPVHPVTGMTALGWRRNGAAIWPVLGGDGTTPADGDGDGSGGEGGEPASGGTGDTDPDGDGGEGGEGDPDGAGELGDAGKKALAAQKEKWKSERQKRQEAERRLAELEAAAKKDGGEDDPETIRRKAQAEVMSAANQRIVSAEVRAAAASKLADPADAAHFLDLSKFEVDDSGDVDSEEIGEAIEDLLKRKPYLAAGATKRFQGSGDSGQGRGYKQPSLDQQIAEAEKAGDTMRAISLKHQKLNQNN</sequence>
<reference evidence="3" key="1">
    <citation type="journal article" date="2019" name="Int. J. Syst. Evol. Microbiol.">
        <title>The Global Catalogue of Microorganisms (GCM) 10K type strain sequencing project: providing services to taxonomists for standard genome sequencing and annotation.</title>
        <authorList>
            <consortium name="The Broad Institute Genomics Platform"/>
            <consortium name="The Broad Institute Genome Sequencing Center for Infectious Disease"/>
            <person name="Wu L."/>
            <person name="Ma J."/>
        </authorList>
    </citation>
    <scope>NUCLEOTIDE SEQUENCE [LARGE SCALE GENOMIC DNA]</scope>
    <source>
        <strain evidence="3">CCUG 63369</strain>
    </source>
</reference>